<dbReference type="PANTHER" id="PTHR11239:SF12">
    <property type="entry name" value="DNA-DIRECTED RNA POLYMERASE III SUBUNIT RPC10"/>
    <property type="match status" value="1"/>
</dbReference>
<dbReference type="PROSITE" id="PS51133">
    <property type="entry name" value="ZF_TFIIS_2"/>
    <property type="match status" value="1"/>
</dbReference>
<evidence type="ECO:0000256" key="2">
    <source>
        <dbReference type="ARBA" id="ARBA00022771"/>
    </source>
</evidence>
<evidence type="ECO:0000256" key="4">
    <source>
        <dbReference type="PIRSR" id="PIRSR005586-1"/>
    </source>
</evidence>
<dbReference type="GO" id="GO:0005666">
    <property type="term" value="C:RNA polymerase III complex"/>
    <property type="evidence" value="ECO:0007669"/>
    <property type="project" value="TreeGrafter"/>
</dbReference>
<dbReference type="OrthoDB" id="282152at2759"/>
<dbReference type="RefSeq" id="XP_004359161.1">
    <property type="nucleotide sequence ID" value="XM_004359104.1"/>
</dbReference>
<keyword evidence="8" id="KW-1185">Reference proteome</keyword>
<keyword evidence="2 5" id="KW-0863">Zinc-finger</keyword>
<reference evidence="8" key="1">
    <citation type="journal article" date="2011" name="Genome Res.">
        <title>Phylogeny-wide analysis of social amoeba genomes highlights ancient origins for complex intercellular communication.</title>
        <authorList>
            <person name="Heidel A.J."/>
            <person name="Lawal H.M."/>
            <person name="Felder M."/>
            <person name="Schilde C."/>
            <person name="Helps N.R."/>
            <person name="Tunggal B."/>
            <person name="Rivero F."/>
            <person name="John U."/>
            <person name="Schleicher M."/>
            <person name="Eichinger L."/>
            <person name="Platzer M."/>
            <person name="Noegel A.A."/>
            <person name="Schaap P."/>
            <person name="Gloeckner G."/>
        </authorList>
    </citation>
    <scope>NUCLEOTIDE SEQUENCE [LARGE SCALE GENOMIC DNA]</scope>
    <source>
        <strain evidence="8">SH3</strain>
    </source>
</reference>
<name>F4PRB1_CACFS</name>
<dbReference type="EMBL" id="GL883010">
    <property type="protein sequence ID" value="EGG21311.1"/>
    <property type="molecule type" value="Genomic_DNA"/>
</dbReference>
<dbReference type="GO" id="GO:0006386">
    <property type="term" value="P:termination of RNA polymerase III transcription"/>
    <property type="evidence" value="ECO:0007669"/>
    <property type="project" value="TreeGrafter"/>
</dbReference>
<feature type="binding site" evidence="4">
    <location>
        <position position="64"/>
    </location>
    <ligand>
        <name>Zn(2+)</name>
        <dbReference type="ChEBI" id="CHEBI:29105"/>
        <label>2</label>
    </ligand>
</feature>
<keyword evidence="3 4" id="KW-0862">Zinc</keyword>
<keyword evidence="1 4" id="KW-0479">Metal-binding</keyword>
<feature type="binding site" evidence="4">
    <location>
        <position position="93"/>
    </location>
    <ligand>
        <name>Zn(2+)</name>
        <dbReference type="ChEBI" id="CHEBI:29105"/>
        <label>2</label>
    </ligand>
</feature>
<organism evidence="7 8">
    <name type="scientific">Cavenderia fasciculata</name>
    <name type="common">Slime mold</name>
    <name type="synonym">Dictyostelium fasciculatum</name>
    <dbReference type="NCBI Taxonomy" id="261658"/>
    <lineage>
        <taxon>Eukaryota</taxon>
        <taxon>Amoebozoa</taxon>
        <taxon>Evosea</taxon>
        <taxon>Eumycetozoa</taxon>
        <taxon>Dictyostelia</taxon>
        <taxon>Acytosteliales</taxon>
        <taxon>Cavenderiaceae</taxon>
        <taxon>Cavenderia</taxon>
    </lineage>
</organism>
<dbReference type="SUPFAM" id="SSF57783">
    <property type="entry name" value="Zinc beta-ribbon"/>
    <property type="match status" value="1"/>
</dbReference>
<sequence>MLLVENDNQGKLKFYCQTCPYFFGINNKVVSKVPLVRKQIDSDVFGGDEAWNNSQQVDIECPTCKVRRRAHLMEIQVYPADEPKTAYYKCTYCATRWRN</sequence>
<evidence type="ECO:0000256" key="1">
    <source>
        <dbReference type="ARBA" id="ARBA00022723"/>
    </source>
</evidence>
<dbReference type="AlphaFoldDB" id="F4PRB1"/>
<evidence type="ECO:0000313" key="8">
    <source>
        <dbReference type="Proteomes" id="UP000007797"/>
    </source>
</evidence>
<evidence type="ECO:0000256" key="5">
    <source>
        <dbReference type="PROSITE-ProRule" id="PRU00472"/>
    </source>
</evidence>
<evidence type="ECO:0000256" key="3">
    <source>
        <dbReference type="ARBA" id="ARBA00022833"/>
    </source>
</evidence>
<dbReference type="PANTHER" id="PTHR11239">
    <property type="entry name" value="DNA-DIRECTED RNA POLYMERASE"/>
    <property type="match status" value="1"/>
</dbReference>
<dbReference type="OMA" id="MEFCDEC"/>
<dbReference type="STRING" id="1054147.F4PRB1"/>
<dbReference type="SMART" id="SM00440">
    <property type="entry name" value="ZnF_C2C2"/>
    <property type="match status" value="1"/>
</dbReference>
<dbReference type="GeneID" id="14873232"/>
<protein>
    <submittedName>
        <fullName evidence="7">RNA polymerase III subunit</fullName>
    </submittedName>
</protein>
<dbReference type="Gene3D" id="2.20.25.10">
    <property type="match status" value="1"/>
</dbReference>
<gene>
    <name evidence="7" type="primary">rpc11</name>
    <name evidence="7" type="ORF">DFA_01192</name>
</gene>
<dbReference type="Proteomes" id="UP000007797">
    <property type="component" value="Unassembled WGS sequence"/>
</dbReference>
<evidence type="ECO:0000259" key="6">
    <source>
        <dbReference type="PROSITE" id="PS51133"/>
    </source>
</evidence>
<dbReference type="GO" id="GO:0003899">
    <property type="term" value="F:DNA-directed RNA polymerase activity"/>
    <property type="evidence" value="ECO:0007669"/>
    <property type="project" value="InterPro"/>
</dbReference>
<dbReference type="PIRSF" id="PIRSF005586">
    <property type="entry name" value="RNApol_RpoM"/>
    <property type="match status" value="1"/>
</dbReference>
<feature type="binding site" evidence="4">
    <location>
        <position position="90"/>
    </location>
    <ligand>
        <name>Zn(2+)</name>
        <dbReference type="ChEBI" id="CHEBI:29105"/>
        <label>2</label>
    </ligand>
</feature>
<dbReference type="GO" id="GO:0003676">
    <property type="term" value="F:nucleic acid binding"/>
    <property type="evidence" value="ECO:0007669"/>
    <property type="project" value="InterPro"/>
</dbReference>
<accession>F4PRB1</accession>
<proteinExistence type="predicted"/>
<evidence type="ECO:0000313" key="7">
    <source>
        <dbReference type="EMBL" id="EGG21311.1"/>
    </source>
</evidence>
<dbReference type="GO" id="GO:0008270">
    <property type="term" value="F:zinc ion binding"/>
    <property type="evidence" value="ECO:0007669"/>
    <property type="project" value="UniProtKB-KW"/>
</dbReference>
<dbReference type="KEGG" id="dfa:DFA_01192"/>
<dbReference type="InterPro" id="IPR012164">
    <property type="entry name" value="Rpa12/Rpb9/Rpc10/TFS"/>
</dbReference>
<dbReference type="InterPro" id="IPR001222">
    <property type="entry name" value="Znf_TFIIS"/>
</dbReference>
<dbReference type="Pfam" id="PF01096">
    <property type="entry name" value="Zn_ribbon_TFIIS"/>
    <property type="match status" value="1"/>
</dbReference>
<feature type="domain" description="TFIIS-type" evidence="6">
    <location>
        <begin position="57"/>
        <end position="98"/>
    </location>
</feature>
<feature type="binding site" evidence="4">
    <location>
        <position position="16"/>
    </location>
    <ligand>
        <name>Zn(2+)</name>
        <dbReference type="ChEBI" id="CHEBI:29105"/>
        <label>1</label>
    </ligand>
</feature>
<feature type="binding site" evidence="4">
    <location>
        <position position="61"/>
    </location>
    <ligand>
        <name>Zn(2+)</name>
        <dbReference type="ChEBI" id="CHEBI:29105"/>
        <label>2</label>
    </ligand>
</feature>
<feature type="binding site" evidence="4">
    <location>
        <position position="19"/>
    </location>
    <ligand>
        <name>Zn(2+)</name>
        <dbReference type="ChEBI" id="CHEBI:29105"/>
        <label>1</label>
    </ligand>
</feature>